<evidence type="ECO:0000256" key="6">
    <source>
        <dbReference type="SAM" id="Phobius"/>
    </source>
</evidence>
<protein>
    <recommendedName>
        <fullName evidence="9">ABC transmembrane type-1 domain-containing protein</fullName>
    </recommendedName>
</protein>
<accession>A0ABR0E2K6</accession>
<keyword evidence="4 6" id="KW-1133">Transmembrane helix</keyword>
<evidence type="ECO:0008006" key="9">
    <source>
        <dbReference type="Google" id="ProtNLM"/>
    </source>
</evidence>
<dbReference type="InterPro" id="IPR036640">
    <property type="entry name" value="ABC1_TM_sf"/>
</dbReference>
<keyword evidence="2" id="KW-0547">Nucleotide-binding</keyword>
<dbReference type="PANTHER" id="PTHR24223:SF345">
    <property type="entry name" value="ABC MULTIDRUG TRANSPORTER (EUROFUNG)"/>
    <property type="match status" value="1"/>
</dbReference>
<evidence type="ECO:0000256" key="4">
    <source>
        <dbReference type="ARBA" id="ARBA00022989"/>
    </source>
</evidence>
<keyword evidence="3" id="KW-0067">ATP-binding</keyword>
<organism evidence="7 8">
    <name type="scientific">Zasmidium cellare</name>
    <name type="common">Wine cellar mold</name>
    <name type="synonym">Racodium cellare</name>
    <dbReference type="NCBI Taxonomy" id="395010"/>
    <lineage>
        <taxon>Eukaryota</taxon>
        <taxon>Fungi</taxon>
        <taxon>Dikarya</taxon>
        <taxon>Ascomycota</taxon>
        <taxon>Pezizomycotina</taxon>
        <taxon>Dothideomycetes</taxon>
        <taxon>Dothideomycetidae</taxon>
        <taxon>Mycosphaerellales</taxon>
        <taxon>Mycosphaerellaceae</taxon>
        <taxon>Zasmidium</taxon>
    </lineage>
</organism>
<comment type="caution">
    <text evidence="7">The sequence shown here is derived from an EMBL/GenBank/DDBJ whole genome shotgun (WGS) entry which is preliminary data.</text>
</comment>
<evidence type="ECO:0000256" key="5">
    <source>
        <dbReference type="ARBA" id="ARBA00023136"/>
    </source>
</evidence>
<gene>
    <name evidence="7" type="ORF">PRZ48_013787</name>
</gene>
<name>A0ABR0E2K6_ZASCE</name>
<evidence type="ECO:0000313" key="7">
    <source>
        <dbReference type="EMBL" id="KAK4495456.1"/>
    </source>
</evidence>
<dbReference type="PANTHER" id="PTHR24223">
    <property type="entry name" value="ATP-BINDING CASSETTE SUB-FAMILY C"/>
    <property type="match status" value="1"/>
</dbReference>
<dbReference type="SUPFAM" id="SSF90123">
    <property type="entry name" value="ABC transporter transmembrane region"/>
    <property type="match status" value="1"/>
</dbReference>
<keyword evidence="5 6" id="KW-0472">Membrane</keyword>
<evidence type="ECO:0000313" key="8">
    <source>
        <dbReference type="Proteomes" id="UP001305779"/>
    </source>
</evidence>
<evidence type="ECO:0000256" key="3">
    <source>
        <dbReference type="ARBA" id="ARBA00022840"/>
    </source>
</evidence>
<dbReference type="Proteomes" id="UP001305779">
    <property type="component" value="Unassembled WGS sequence"/>
</dbReference>
<dbReference type="EMBL" id="JAXOVC010000012">
    <property type="protein sequence ID" value="KAK4495456.1"/>
    <property type="molecule type" value="Genomic_DNA"/>
</dbReference>
<dbReference type="Gene3D" id="1.20.1560.10">
    <property type="entry name" value="ABC transporter type 1, transmembrane domain"/>
    <property type="match status" value="1"/>
</dbReference>
<proteinExistence type="predicted"/>
<evidence type="ECO:0000256" key="1">
    <source>
        <dbReference type="ARBA" id="ARBA00022692"/>
    </source>
</evidence>
<reference evidence="7 8" key="1">
    <citation type="journal article" date="2023" name="G3 (Bethesda)">
        <title>A chromosome-level genome assembly of Zasmidium syzygii isolated from banana leaves.</title>
        <authorList>
            <person name="van Westerhoven A.C."/>
            <person name="Mehrabi R."/>
            <person name="Talebi R."/>
            <person name="Steentjes M.B.F."/>
            <person name="Corcolon B."/>
            <person name="Chong P.A."/>
            <person name="Kema G.H.J."/>
            <person name="Seidl M.F."/>
        </authorList>
    </citation>
    <scope>NUCLEOTIDE SEQUENCE [LARGE SCALE GENOMIC DNA]</scope>
    <source>
        <strain evidence="7 8">P124</strain>
    </source>
</reference>
<feature type="transmembrane region" description="Helical" evidence="6">
    <location>
        <begin position="116"/>
        <end position="134"/>
    </location>
</feature>
<feature type="transmembrane region" description="Helical" evidence="6">
    <location>
        <begin position="84"/>
        <end position="104"/>
    </location>
</feature>
<keyword evidence="8" id="KW-1185">Reference proteome</keyword>
<evidence type="ECO:0000256" key="2">
    <source>
        <dbReference type="ARBA" id="ARBA00022741"/>
    </source>
</evidence>
<keyword evidence="1 6" id="KW-0812">Transmembrane</keyword>
<dbReference type="InterPro" id="IPR050173">
    <property type="entry name" value="ABC_transporter_C-like"/>
</dbReference>
<sequence>MASSIPAALIAVKLTQTFYLRASKELRLLDLEARSAVGASFLEAPPALLTLRTFAHQPTFSTSASTALEASQRPLFLLLCVQRWLQIVLDLFIAALNIGVVLLVTQTDVFREGAQIGIVLNVLIAAQATLLRFVRAWTAMEVAFGGGGGGG</sequence>